<evidence type="ECO:0000256" key="4">
    <source>
        <dbReference type="ARBA" id="ARBA00023284"/>
    </source>
</evidence>
<evidence type="ECO:0000313" key="8">
    <source>
        <dbReference type="Proteomes" id="UP000243525"/>
    </source>
</evidence>
<evidence type="ECO:0000256" key="5">
    <source>
        <dbReference type="SAM" id="SignalP"/>
    </source>
</evidence>
<proteinExistence type="predicted"/>
<dbReference type="SUPFAM" id="SSF52833">
    <property type="entry name" value="Thioredoxin-like"/>
    <property type="match status" value="1"/>
</dbReference>
<keyword evidence="2" id="KW-0201">Cytochrome c-type biogenesis</keyword>
<dbReference type="PANTHER" id="PTHR42852:SF6">
    <property type="entry name" value="THIOL:DISULFIDE INTERCHANGE PROTEIN DSBE"/>
    <property type="match status" value="1"/>
</dbReference>
<evidence type="ECO:0000256" key="1">
    <source>
        <dbReference type="ARBA" id="ARBA00004196"/>
    </source>
</evidence>
<dbReference type="PROSITE" id="PS51352">
    <property type="entry name" value="THIOREDOXIN_2"/>
    <property type="match status" value="1"/>
</dbReference>
<sequence length="176" mass="20221">MKATVFFSIFICQFFVLSLHAQNAVDKSTRVAIGQQVPAFEFVSGDGEKASIADYHGKLILINFFATWCGPCMKELPHLENEIYNKYKDNPDFVLLVVGREHSREEMKAFRTKKQFSFDLIADPQRTIYSKFAKEYIPRNFLIDRDGTILYSSIGFNDAEFANLKELIAQKLDSIK</sequence>
<dbReference type="InterPro" id="IPR017937">
    <property type="entry name" value="Thioredoxin_CS"/>
</dbReference>
<dbReference type="GO" id="GO:0016491">
    <property type="term" value="F:oxidoreductase activity"/>
    <property type="evidence" value="ECO:0007669"/>
    <property type="project" value="InterPro"/>
</dbReference>
<comment type="subcellular location">
    <subcellularLocation>
        <location evidence="1">Cell envelope</location>
    </subcellularLocation>
</comment>
<evidence type="ECO:0000313" key="7">
    <source>
        <dbReference type="EMBL" id="PTN07605.1"/>
    </source>
</evidence>
<feature type="signal peptide" evidence="5">
    <location>
        <begin position="1"/>
        <end position="21"/>
    </location>
</feature>
<dbReference type="InterPro" id="IPR013766">
    <property type="entry name" value="Thioredoxin_domain"/>
</dbReference>
<dbReference type="InterPro" id="IPR013740">
    <property type="entry name" value="Redoxin"/>
</dbReference>
<dbReference type="Pfam" id="PF08534">
    <property type="entry name" value="Redoxin"/>
    <property type="match status" value="1"/>
</dbReference>
<organism evidence="7 8">
    <name type="scientific">Mangrovibacterium marinum</name>
    <dbReference type="NCBI Taxonomy" id="1639118"/>
    <lineage>
        <taxon>Bacteria</taxon>
        <taxon>Pseudomonadati</taxon>
        <taxon>Bacteroidota</taxon>
        <taxon>Bacteroidia</taxon>
        <taxon>Marinilabiliales</taxon>
        <taxon>Prolixibacteraceae</taxon>
        <taxon>Mangrovibacterium</taxon>
    </lineage>
</organism>
<evidence type="ECO:0000256" key="3">
    <source>
        <dbReference type="ARBA" id="ARBA00023157"/>
    </source>
</evidence>
<dbReference type="OrthoDB" id="9794348at2"/>
<keyword evidence="4" id="KW-0676">Redox-active center</keyword>
<dbReference type="PANTHER" id="PTHR42852">
    <property type="entry name" value="THIOL:DISULFIDE INTERCHANGE PROTEIN DSBE"/>
    <property type="match status" value="1"/>
</dbReference>
<comment type="caution">
    <text evidence="7">The sequence shown here is derived from an EMBL/GenBank/DDBJ whole genome shotgun (WGS) entry which is preliminary data.</text>
</comment>
<dbReference type="GO" id="GO:0030313">
    <property type="term" value="C:cell envelope"/>
    <property type="evidence" value="ECO:0007669"/>
    <property type="project" value="UniProtKB-SubCell"/>
</dbReference>
<dbReference type="RefSeq" id="WP_107823135.1">
    <property type="nucleotide sequence ID" value="NZ_OY782574.1"/>
</dbReference>
<dbReference type="Proteomes" id="UP000243525">
    <property type="component" value="Unassembled WGS sequence"/>
</dbReference>
<dbReference type="EMBL" id="QAAD01000015">
    <property type="protein sequence ID" value="PTN07605.1"/>
    <property type="molecule type" value="Genomic_DNA"/>
</dbReference>
<name>A0A2T5BZB2_9BACT</name>
<accession>A0A2T5BZB2</accession>
<feature type="domain" description="Thioredoxin" evidence="6">
    <location>
        <begin position="31"/>
        <end position="176"/>
    </location>
</feature>
<dbReference type="AlphaFoldDB" id="A0A2T5BZB2"/>
<gene>
    <name evidence="7" type="ORF">C8N47_11544</name>
</gene>
<dbReference type="CDD" id="cd02966">
    <property type="entry name" value="TlpA_like_family"/>
    <property type="match status" value="1"/>
</dbReference>
<dbReference type="InterPro" id="IPR036249">
    <property type="entry name" value="Thioredoxin-like_sf"/>
</dbReference>
<evidence type="ECO:0000256" key="2">
    <source>
        <dbReference type="ARBA" id="ARBA00022748"/>
    </source>
</evidence>
<dbReference type="PROSITE" id="PS00194">
    <property type="entry name" value="THIOREDOXIN_1"/>
    <property type="match status" value="1"/>
</dbReference>
<keyword evidence="8" id="KW-1185">Reference proteome</keyword>
<dbReference type="Gene3D" id="3.40.30.10">
    <property type="entry name" value="Glutaredoxin"/>
    <property type="match status" value="1"/>
</dbReference>
<protein>
    <submittedName>
        <fullName evidence="7">Peroxiredoxin</fullName>
    </submittedName>
</protein>
<dbReference type="GO" id="GO:0017004">
    <property type="term" value="P:cytochrome complex assembly"/>
    <property type="evidence" value="ECO:0007669"/>
    <property type="project" value="UniProtKB-KW"/>
</dbReference>
<evidence type="ECO:0000259" key="6">
    <source>
        <dbReference type="PROSITE" id="PS51352"/>
    </source>
</evidence>
<reference evidence="7 8" key="1">
    <citation type="submission" date="2018-04" db="EMBL/GenBank/DDBJ databases">
        <title>Genomic Encyclopedia of Archaeal and Bacterial Type Strains, Phase II (KMG-II): from individual species to whole genera.</title>
        <authorList>
            <person name="Goeker M."/>
        </authorList>
    </citation>
    <scope>NUCLEOTIDE SEQUENCE [LARGE SCALE GENOMIC DNA]</scope>
    <source>
        <strain evidence="7 8">DSM 28823</strain>
    </source>
</reference>
<keyword evidence="3" id="KW-1015">Disulfide bond</keyword>
<feature type="chain" id="PRO_5015636028" evidence="5">
    <location>
        <begin position="22"/>
        <end position="176"/>
    </location>
</feature>
<dbReference type="InterPro" id="IPR050553">
    <property type="entry name" value="Thioredoxin_ResA/DsbE_sf"/>
</dbReference>
<keyword evidence="5" id="KW-0732">Signal</keyword>